<gene>
    <name evidence="1" type="ORF">CY0110_20383</name>
</gene>
<dbReference type="EMBL" id="AAXW01000023">
    <property type="protein sequence ID" value="EAZ90592.1"/>
    <property type="molecule type" value="Genomic_DNA"/>
</dbReference>
<dbReference type="eggNOG" id="COG0778">
    <property type="taxonomic scope" value="Bacteria"/>
</dbReference>
<dbReference type="Proteomes" id="UP000003781">
    <property type="component" value="Unassembled WGS sequence"/>
</dbReference>
<evidence type="ECO:0000313" key="1">
    <source>
        <dbReference type="EMBL" id="EAZ90592.1"/>
    </source>
</evidence>
<dbReference type="AlphaFoldDB" id="A3ISM2"/>
<reference evidence="1 2" key="1">
    <citation type="submission" date="2007-03" db="EMBL/GenBank/DDBJ databases">
        <authorList>
            <person name="Stal L."/>
            <person name="Ferriera S."/>
            <person name="Johnson J."/>
            <person name="Kravitz S."/>
            <person name="Beeson K."/>
            <person name="Sutton G."/>
            <person name="Rogers Y.-H."/>
            <person name="Friedman R."/>
            <person name="Frazier M."/>
            <person name="Venter J.C."/>
        </authorList>
    </citation>
    <scope>NUCLEOTIDE SEQUENCE [LARGE SCALE GENOMIC DNA]</scope>
    <source>
        <strain evidence="1 2">CCY0110</strain>
    </source>
</reference>
<keyword evidence="2" id="KW-1185">Reference proteome</keyword>
<organism evidence="1 2">
    <name type="scientific">Crocosphaera chwakensis CCY0110</name>
    <dbReference type="NCBI Taxonomy" id="391612"/>
    <lineage>
        <taxon>Bacteria</taxon>
        <taxon>Bacillati</taxon>
        <taxon>Cyanobacteriota</taxon>
        <taxon>Cyanophyceae</taxon>
        <taxon>Oscillatoriophycideae</taxon>
        <taxon>Chroococcales</taxon>
        <taxon>Aphanothecaceae</taxon>
        <taxon>Crocosphaera</taxon>
        <taxon>Crocosphaera chwakensis</taxon>
    </lineage>
</organism>
<sequence length="232" mass="27218">MINTNKTKNPIKYQGKFEKLLSFCFFLIYQKSKMSAQKTENIFNKVLEKIFPSSWMVRYRNFEKNWISQIKIENQEKLFEERLNLNYQYDLKRFITASSASLGTNLSPNLLAKTSELSKTNLQALITKDYHRIEKGLALKEPRLGFGINTVNNLIAAIKKYQELYGYDNLVQISINTLLTYYEFNREQGYKVPQLYENIIDLKNKAIPEKPIREGGTLTIRKDEIYAKAKKI</sequence>
<name>A3ISM2_9CHRO</name>
<protein>
    <submittedName>
        <fullName evidence="1">Nitroreductase</fullName>
    </submittedName>
</protein>
<proteinExistence type="predicted"/>
<evidence type="ECO:0000313" key="2">
    <source>
        <dbReference type="Proteomes" id="UP000003781"/>
    </source>
</evidence>
<comment type="caution">
    <text evidence="1">The sequence shown here is derived from an EMBL/GenBank/DDBJ whole genome shotgun (WGS) entry which is preliminary data.</text>
</comment>
<accession>A3ISM2</accession>